<dbReference type="Pfam" id="PF02965">
    <property type="entry name" value="Met_synt_B12"/>
    <property type="match status" value="1"/>
</dbReference>
<comment type="function">
    <text evidence="15">Catalyzes the transfer of a methyl group from methyl-cobalamin to homocysteine, yielding enzyme-bound cob(I)alamin and methionine. Subsequently, remethylates the cofactor using methyltetrahydrofolate.</text>
</comment>
<organism evidence="24 25">
    <name type="scientific">Syphacia muris</name>
    <dbReference type="NCBI Taxonomy" id="451379"/>
    <lineage>
        <taxon>Eukaryota</taxon>
        <taxon>Metazoa</taxon>
        <taxon>Ecdysozoa</taxon>
        <taxon>Nematoda</taxon>
        <taxon>Chromadorea</taxon>
        <taxon>Rhabditida</taxon>
        <taxon>Spirurina</taxon>
        <taxon>Oxyuridomorpha</taxon>
        <taxon>Oxyuroidea</taxon>
        <taxon>Oxyuridae</taxon>
        <taxon>Syphacia</taxon>
    </lineage>
</organism>
<feature type="domain" description="Pterin-binding" evidence="20">
    <location>
        <begin position="343"/>
        <end position="603"/>
    </location>
</feature>
<evidence type="ECO:0000256" key="11">
    <source>
        <dbReference type="ARBA" id="ARBA00022737"/>
    </source>
</evidence>
<dbReference type="GO" id="GO:0008270">
    <property type="term" value="F:zinc ion binding"/>
    <property type="evidence" value="ECO:0007669"/>
    <property type="project" value="UniProtKB-UniRule"/>
</dbReference>
<comment type="pathway">
    <text evidence="3 15">Amino-acid biosynthesis; L-methionine biosynthesis via de novo pathway; L-methionine from L-homocysteine (MetH route): step 1/1.</text>
</comment>
<accession>A0A158R547</accession>
<dbReference type="NCBIfam" id="NF007024">
    <property type="entry name" value="PRK09490.1"/>
    <property type="match status" value="1"/>
</dbReference>
<keyword evidence="10 15" id="KW-0479">Metal-binding</keyword>
<dbReference type="InterPro" id="IPR003726">
    <property type="entry name" value="HCY_dom"/>
</dbReference>
<dbReference type="GO" id="GO:0008705">
    <property type="term" value="F:methionine synthase activity"/>
    <property type="evidence" value="ECO:0007669"/>
    <property type="project" value="UniProtKB-UniRule"/>
</dbReference>
<dbReference type="PANTHER" id="PTHR45833:SF1">
    <property type="entry name" value="METHIONINE SYNTHASE"/>
    <property type="match status" value="1"/>
</dbReference>
<dbReference type="Gene3D" id="3.20.20.20">
    <property type="entry name" value="Dihydropteroate synthase-like"/>
    <property type="match status" value="1"/>
</dbReference>
<dbReference type="FunFam" id="3.20.20.330:FF:000001">
    <property type="entry name" value="Methionine synthase"/>
    <property type="match status" value="1"/>
</dbReference>
<dbReference type="InterPro" id="IPR050554">
    <property type="entry name" value="Met_Synthase/Corrinoid"/>
</dbReference>
<dbReference type="Gene3D" id="1.10.288.10">
    <property type="entry name" value="Cobalamin-dependent Methionine Synthase, domain 2"/>
    <property type="match status" value="1"/>
</dbReference>
<dbReference type="SUPFAM" id="SSF82282">
    <property type="entry name" value="Homocysteine S-methyltransferase"/>
    <property type="match status" value="1"/>
</dbReference>
<dbReference type="InterPro" id="IPR003759">
    <property type="entry name" value="Cbl-bd_cap"/>
</dbReference>
<dbReference type="FunFam" id="3.20.20.20:FF:000002">
    <property type="entry name" value="Methionine synthase"/>
    <property type="match status" value="1"/>
</dbReference>
<evidence type="ECO:0000256" key="8">
    <source>
        <dbReference type="ARBA" id="ARBA00022679"/>
    </source>
</evidence>
<dbReference type="GO" id="GO:0005829">
    <property type="term" value="C:cytosol"/>
    <property type="evidence" value="ECO:0007669"/>
    <property type="project" value="TreeGrafter"/>
</dbReference>
<dbReference type="PROSITE" id="PS51332">
    <property type="entry name" value="B12_BINDING"/>
    <property type="match status" value="1"/>
</dbReference>
<dbReference type="PROSITE" id="PS50974">
    <property type="entry name" value="ADOMET_ACTIVATION"/>
    <property type="match status" value="1"/>
</dbReference>
<feature type="binding site" evidence="17">
    <location>
        <position position="862"/>
    </location>
    <ligand>
        <name>methylcob(III)alamin</name>
        <dbReference type="ChEBI" id="CHEBI:28115"/>
    </ligand>
</feature>
<keyword evidence="6 15" id="KW-0028">Amino-acid biosynthesis</keyword>
<dbReference type="STRING" id="451379.A0A158R547"/>
<dbReference type="InterPro" id="IPR036589">
    <property type="entry name" value="HCY_dom_sf"/>
</dbReference>
<dbReference type="GO" id="GO:0031419">
    <property type="term" value="F:cobalamin binding"/>
    <property type="evidence" value="ECO:0007669"/>
    <property type="project" value="UniProtKB-UniRule"/>
</dbReference>
<evidence type="ECO:0000256" key="16">
    <source>
        <dbReference type="PIRSR" id="PIRSR000381-1"/>
    </source>
</evidence>
<reference evidence="25" key="1">
    <citation type="submission" date="2016-04" db="UniProtKB">
        <authorList>
            <consortium name="WormBaseParasite"/>
        </authorList>
    </citation>
    <scope>IDENTIFICATION</scope>
</reference>
<dbReference type="SMART" id="SM01018">
    <property type="entry name" value="B12-binding_2"/>
    <property type="match status" value="1"/>
</dbReference>
<dbReference type="InterPro" id="IPR000489">
    <property type="entry name" value="Pterin-binding_dom"/>
</dbReference>
<dbReference type="InterPro" id="IPR036594">
    <property type="entry name" value="Meth_synthase_dom"/>
</dbReference>
<dbReference type="PANTHER" id="PTHR45833">
    <property type="entry name" value="METHIONINE SYNTHASE"/>
    <property type="match status" value="1"/>
</dbReference>
<feature type="binding site" evidence="16 18">
    <location>
        <position position="250"/>
    </location>
    <ligand>
        <name>Zn(2+)</name>
        <dbReference type="ChEBI" id="CHEBI:29105"/>
    </ligand>
</feature>
<evidence type="ECO:0000313" key="24">
    <source>
        <dbReference type="Proteomes" id="UP000046393"/>
    </source>
</evidence>
<evidence type="ECO:0000256" key="18">
    <source>
        <dbReference type="PROSITE-ProRule" id="PRU00333"/>
    </source>
</evidence>
<dbReference type="NCBIfam" id="TIGR02082">
    <property type="entry name" value="metH"/>
    <property type="match status" value="1"/>
</dbReference>
<dbReference type="InterPro" id="IPR037010">
    <property type="entry name" value="VitB12-dep_Met_synth_activ_sf"/>
</dbReference>
<feature type="binding site" evidence="17">
    <location>
        <begin position="1204"/>
        <end position="1205"/>
    </location>
    <ligand>
        <name>S-adenosyl-L-methionine</name>
        <dbReference type="ChEBI" id="CHEBI:59789"/>
    </ligand>
</feature>
<evidence type="ECO:0000256" key="9">
    <source>
        <dbReference type="ARBA" id="ARBA00022691"/>
    </source>
</evidence>
<dbReference type="GO" id="GO:0032259">
    <property type="term" value="P:methylation"/>
    <property type="evidence" value="ECO:0007669"/>
    <property type="project" value="UniProtKB-KW"/>
</dbReference>
<dbReference type="Pfam" id="PF00809">
    <property type="entry name" value="Pterin_bind"/>
    <property type="match status" value="1"/>
</dbReference>
<keyword evidence="8 15" id="KW-0808">Transferase</keyword>
<evidence type="ECO:0000313" key="25">
    <source>
        <dbReference type="WBParaSite" id="SMUV_0000545301-mRNA-1"/>
    </source>
</evidence>
<keyword evidence="12 15" id="KW-0862">Zinc</keyword>
<keyword evidence="11" id="KW-0677">Repeat</keyword>
<evidence type="ECO:0000259" key="21">
    <source>
        <dbReference type="PROSITE" id="PS50974"/>
    </source>
</evidence>
<keyword evidence="14 15" id="KW-0170">Cobalt</keyword>
<protein>
    <recommendedName>
        <fullName evidence="15">Methionine synthase</fullName>
        <ecNumber evidence="15">2.1.1.13</ecNumber>
    </recommendedName>
    <alternativeName>
        <fullName evidence="15">5-methyltetrahydrofolate--homocysteine methyltransferase</fullName>
    </alternativeName>
</protein>
<feature type="binding site" evidence="17">
    <location>
        <begin position="758"/>
        <end position="762"/>
    </location>
    <ligand>
        <name>methylcob(III)alamin</name>
        <dbReference type="ChEBI" id="CHEBI:28115"/>
    </ligand>
</feature>
<dbReference type="InterPro" id="IPR033706">
    <property type="entry name" value="Met_synthase_B12-bd"/>
</dbReference>
<comment type="similarity">
    <text evidence="4">Belongs to the vitamin-B12 dependent methionine synthase family.</text>
</comment>
<feature type="binding site" evidence="17">
    <location>
        <position position="956"/>
    </location>
    <ligand>
        <name>S-adenosyl-L-methionine</name>
        <dbReference type="ChEBI" id="CHEBI:59789"/>
    </ligand>
</feature>
<dbReference type="AlphaFoldDB" id="A0A158R547"/>
<dbReference type="FunFam" id="1.10.1240.10:FF:000001">
    <property type="entry name" value="Methionine synthase"/>
    <property type="match status" value="1"/>
</dbReference>
<feature type="binding site" evidence="17">
    <location>
        <position position="806"/>
    </location>
    <ligand>
        <name>methylcob(III)alamin</name>
        <dbReference type="ChEBI" id="CHEBI:28115"/>
    </ligand>
</feature>
<dbReference type="EC" id="2.1.1.13" evidence="15"/>
<keyword evidence="7 15" id="KW-0846">Cobalamin</keyword>
<keyword evidence="13 15" id="KW-0486">Methionine biosynthesis</keyword>
<evidence type="ECO:0000256" key="6">
    <source>
        <dbReference type="ARBA" id="ARBA00022605"/>
    </source>
</evidence>
<keyword evidence="5 15" id="KW-0489">Methyltransferase</keyword>
<dbReference type="Pfam" id="PF02607">
    <property type="entry name" value="B12-binding_2"/>
    <property type="match status" value="1"/>
</dbReference>
<feature type="binding site" evidence="17">
    <location>
        <position position="1149"/>
    </location>
    <ligand>
        <name>S-adenosyl-L-methionine</name>
        <dbReference type="ChEBI" id="CHEBI:59789"/>
    </ligand>
</feature>
<proteinExistence type="inferred from homology"/>
<dbReference type="PROSITE" id="PS51337">
    <property type="entry name" value="B12_BINDING_NTER"/>
    <property type="match status" value="1"/>
</dbReference>
<evidence type="ECO:0000259" key="23">
    <source>
        <dbReference type="PROSITE" id="PS51337"/>
    </source>
</evidence>
<feature type="binding site" evidence="17">
    <location>
        <position position="810"/>
    </location>
    <ligand>
        <name>methylcob(III)alamin</name>
        <dbReference type="ChEBI" id="CHEBI:28115"/>
    </ligand>
</feature>
<dbReference type="PIRSF" id="PIRSF000381">
    <property type="entry name" value="MetH"/>
    <property type="match status" value="1"/>
</dbReference>
<dbReference type="GO" id="GO:0046653">
    <property type="term" value="P:tetrahydrofolate metabolic process"/>
    <property type="evidence" value="ECO:0007669"/>
    <property type="project" value="TreeGrafter"/>
</dbReference>
<sequence length="1242" mass="137511">MPRNDEIFDTIKRIADERIMIIDGAFGTMVQRESLTEADFRCDILQDNPKQLKGNNDLLSLTRPDIVSKIHRAYLDAGSDFIETNTFSSNAIAQADYGCEHLVEKLNYNAVEIARKVADEVTKETGIRRFVCGSIGPTNKTLSISPSVENPDYRNIEFQELVNAYKAQVKCLVNAGVDVLILETVFDTANAKAAIFAIRSLFEDEGLMEVPLFISATIVDQSGRTLSGQTSEAFLISTSHSKAFARGLNCALGANDMRPFIKAVSDNASSLVICYPNAGRSFAKEGLVNIIGGCCGTTPNHIQKIAEAVRGITPRRPQLLSAKGGLLSLSGLEPMAVGPHTNFVNIGERCNVAGSKRFCNLIKKDNYEGAIEVARKQVENGAQVLDINVDDGLLDGPFVMKKLLRLLAAEPDIAKVPFCIDSSNFDVIITGLENCQGKCIVNSISLKEGEDIFVEHAKLIKRYGAAIVVMAFDEKGQATETDRKFEICQRSYNLLSNLQISPSDIIFDPNILTIGTGIKEHNKYAINFIEAVRLIKKNIPGCLVSGGVSNLSFSFRGNDAVREALHSVFLFHAIEAGLDMGIVNAGVLSVYSDIEPNLLKLCEDLIFDRDPDATEKILALAQNLKNKGTSGNLDACEWRNGTVEERVKHALVQGIDTYIVDDVEEARLNTAKYPKPLNVIEDLLMSGMGVVGDLFGSGKMFLPQVIKSARVMKKAVAHLTPYMKGTEKNSDTKNVIFSFKRISFSMHQGTVVLATVKGDVHDIGKNIVGVVLGCNNFRVVDLGIMTPCEKILKAAVEEKADFIGCSGLITPSLDEMVHVAQELEKAQLRIPLIIGGAATSKIHTAVKISPFYTGPVIHCLDASKTVVACSSLYDSETRLEFIEKIAEEYEEVRSEYYNSLKERRFISLEEARKRKFKADPNTYKPGTDFFLFVRPQFLGVKAFNDIDLNVIVPFIDWKPFFDVWQLRGKYPNRSFPRIFKDPEVGKEAQKLYNDAQTMLSNVLKGKVLKAAAVIGFFPCSANEDDILIFDPTTNKPFETLYGLRQQSDKEKNQTCFCISDFILPGNGELPTDYIGAVACTAGIGAEELSKKYETELDDYKSIMIKALADRLSEALAEYLHKEVRTKYWGYSKEEKTASEMFSMNYQGIRPAPGYPVQPDHTEKITLWRLLKPDDLIGIKLTESLAMEPASSISSFYLSHPESRYFNVGKIDKDQVRSYTARKKASVKDIEKWLGSSIGYEVC</sequence>
<name>A0A158R547_9BILA</name>
<feature type="binding site" description="axial binding residue" evidence="16">
    <location>
        <position position="761"/>
    </location>
    <ligand>
        <name>methylcob(III)alamin</name>
        <dbReference type="ChEBI" id="CHEBI:28115"/>
    </ligand>
    <ligandPart>
        <name>Co</name>
        <dbReference type="ChEBI" id="CHEBI:27638"/>
    </ligandPart>
</feature>
<keyword evidence="24" id="KW-1185">Reference proteome</keyword>
<dbReference type="InterPro" id="IPR011822">
    <property type="entry name" value="MetH"/>
</dbReference>
<evidence type="ECO:0000259" key="20">
    <source>
        <dbReference type="PROSITE" id="PS50972"/>
    </source>
</evidence>
<dbReference type="Pfam" id="PF02310">
    <property type="entry name" value="B12-binding"/>
    <property type="match status" value="1"/>
</dbReference>
<evidence type="ECO:0000256" key="5">
    <source>
        <dbReference type="ARBA" id="ARBA00022603"/>
    </source>
</evidence>
<evidence type="ECO:0000256" key="13">
    <source>
        <dbReference type="ARBA" id="ARBA00023167"/>
    </source>
</evidence>
<feature type="domain" description="Hcy-binding" evidence="19">
    <location>
        <begin position="8"/>
        <end position="309"/>
    </location>
</feature>
<dbReference type="InterPro" id="IPR011005">
    <property type="entry name" value="Dihydropteroate_synth-like_sf"/>
</dbReference>
<feature type="domain" description="B12-binding" evidence="22">
    <location>
        <begin position="748"/>
        <end position="883"/>
    </location>
</feature>
<dbReference type="Gene3D" id="3.40.50.280">
    <property type="entry name" value="Cobalamin-binding domain"/>
    <property type="match status" value="1"/>
</dbReference>
<dbReference type="InterPro" id="IPR006158">
    <property type="entry name" value="Cobalamin-bd"/>
</dbReference>
<evidence type="ECO:0000259" key="19">
    <source>
        <dbReference type="PROSITE" id="PS50970"/>
    </source>
</evidence>
<feature type="binding site" evidence="16 18">
    <location>
        <position position="294"/>
    </location>
    <ligand>
        <name>Zn(2+)</name>
        <dbReference type="ChEBI" id="CHEBI:29105"/>
    </ligand>
</feature>
<evidence type="ECO:0000256" key="3">
    <source>
        <dbReference type="ARBA" id="ARBA00005178"/>
    </source>
</evidence>
<comment type="catalytic activity">
    <reaction evidence="15">
        <text>(6S)-5-methyl-5,6,7,8-tetrahydrofolate + L-homocysteine = (6S)-5,6,7,8-tetrahydrofolate + L-methionine</text>
        <dbReference type="Rhea" id="RHEA:11172"/>
        <dbReference type="ChEBI" id="CHEBI:18608"/>
        <dbReference type="ChEBI" id="CHEBI:57453"/>
        <dbReference type="ChEBI" id="CHEBI:57844"/>
        <dbReference type="ChEBI" id="CHEBI:58199"/>
        <dbReference type="EC" id="2.1.1.13"/>
    </reaction>
</comment>
<dbReference type="InterPro" id="IPR004223">
    <property type="entry name" value="VitB12-dep_Met_synth_activ_dom"/>
</dbReference>
<dbReference type="CDD" id="cd00740">
    <property type="entry name" value="MeTr"/>
    <property type="match status" value="1"/>
</dbReference>
<comment type="domain">
    <text evidence="15">Modular enzyme with four functionally distinct domains. The isolated Hcy-binding domain catalyzes methyl transfer from free methylcobalamin to homocysteine. The Hcy-binding domain in association with the pterin-binding domain catalyzes the methylation of cob(I)alamin by methyltetrahydrofolate and the methylation of homocysteine. The B12-binding domain binds the cofactor. The AdoMet activation domain binds S-adenosyl-L-methionine. Under aerobic conditions cob(I)alamin can be converted to inactive cob(II)alamin. Reductive methylation by S-adenosyl-L-methionine and flavodoxin regenerates methylcobalamin.</text>
</comment>
<feature type="binding site" evidence="16 18">
    <location>
        <position position="295"/>
    </location>
    <ligand>
        <name>Zn(2+)</name>
        <dbReference type="ChEBI" id="CHEBI:29105"/>
    </ligand>
</feature>
<dbReference type="CDD" id="cd02069">
    <property type="entry name" value="methionine_synthase_B12_BD"/>
    <property type="match status" value="1"/>
</dbReference>
<dbReference type="InterPro" id="IPR036724">
    <property type="entry name" value="Cobalamin-bd_sf"/>
</dbReference>
<dbReference type="WBParaSite" id="SMUV_0000545301-mRNA-1">
    <property type="protein sequence ID" value="SMUV_0000545301-mRNA-1"/>
    <property type="gene ID" value="SMUV_0000545301"/>
</dbReference>
<keyword evidence="9 15" id="KW-0949">S-adenosyl-L-methionine</keyword>
<dbReference type="Gene3D" id="3.20.20.330">
    <property type="entry name" value="Homocysteine-binding-like domain"/>
    <property type="match status" value="1"/>
</dbReference>
<comment type="cofactor">
    <cofactor evidence="2 15 16">
        <name>methylcob(III)alamin</name>
        <dbReference type="ChEBI" id="CHEBI:28115"/>
    </cofactor>
</comment>
<dbReference type="SUPFAM" id="SSF47644">
    <property type="entry name" value="Methionine synthase domain"/>
    <property type="match status" value="1"/>
</dbReference>
<dbReference type="Gene3D" id="3.10.196.10">
    <property type="entry name" value="Vitamin B12-dependent methionine synthase, activation domain"/>
    <property type="match status" value="1"/>
</dbReference>
<evidence type="ECO:0000256" key="10">
    <source>
        <dbReference type="ARBA" id="ARBA00022723"/>
    </source>
</evidence>
<dbReference type="PROSITE" id="PS50970">
    <property type="entry name" value="HCY"/>
    <property type="match status" value="1"/>
</dbReference>
<dbReference type="PROSITE" id="PS50972">
    <property type="entry name" value="PTERIN_BINDING"/>
    <property type="match status" value="1"/>
</dbReference>
<feature type="binding site" evidence="17">
    <location>
        <position position="681"/>
    </location>
    <ligand>
        <name>methylcob(III)alamin</name>
        <dbReference type="ChEBI" id="CHEBI:28115"/>
    </ligand>
</feature>
<evidence type="ECO:0000256" key="4">
    <source>
        <dbReference type="ARBA" id="ARBA00010398"/>
    </source>
</evidence>
<dbReference type="SUPFAM" id="SSF52242">
    <property type="entry name" value="Cobalamin (vitamin B12)-binding domain"/>
    <property type="match status" value="1"/>
</dbReference>
<feature type="domain" description="B12-binding N-terminal" evidence="23">
    <location>
        <begin position="634"/>
        <end position="731"/>
    </location>
</feature>
<dbReference type="SUPFAM" id="SSF51717">
    <property type="entry name" value="Dihydropteroate synthetase-like"/>
    <property type="match status" value="1"/>
</dbReference>
<dbReference type="Pfam" id="PF02574">
    <property type="entry name" value="S-methyl_trans"/>
    <property type="match status" value="1"/>
</dbReference>
<evidence type="ECO:0000256" key="15">
    <source>
        <dbReference type="PIRNR" id="PIRNR000381"/>
    </source>
</evidence>
<comment type="cofactor">
    <cofactor evidence="1 15 18">
        <name>Zn(2+)</name>
        <dbReference type="ChEBI" id="CHEBI:29105"/>
    </cofactor>
</comment>
<evidence type="ECO:0000256" key="14">
    <source>
        <dbReference type="ARBA" id="ARBA00023285"/>
    </source>
</evidence>
<evidence type="ECO:0000256" key="7">
    <source>
        <dbReference type="ARBA" id="ARBA00022628"/>
    </source>
</evidence>
<dbReference type="UniPathway" id="UPA00051">
    <property type="reaction ID" value="UER00081"/>
</dbReference>
<evidence type="ECO:0000256" key="17">
    <source>
        <dbReference type="PIRSR" id="PIRSR000381-2"/>
    </source>
</evidence>
<evidence type="ECO:0000256" key="2">
    <source>
        <dbReference type="ARBA" id="ARBA00001956"/>
    </source>
</evidence>
<dbReference type="FunFam" id="3.40.50.280:FF:000001">
    <property type="entry name" value="Methionine synthase"/>
    <property type="match status" value="1"/>
</dbReference>
<evidence type="ECO:0000259" key="22">
    <source>
        <dbReference type="PROSITE" id="PS51332"/>
    </source>
</evidence>
<evidence type="ECO:0000256" key="1">
    <source>
        <dbReference type="ARBA" id="ARBA00001947"/>
    </source>
</evidence>
<dbReference type="GO" id="GO:0050667">
    <property type="term" value="P:homocysteine metabolic process"/>
    <property type="evidence" value="ECO:0007669"/>
    <property type="project" value="TreeGrafter"/>
</dbReference>
<evidence type="ECO:0000256" key="12">
    <source>
        <dbReference type="ARBA" id="ARBA00022833"/>
    </source>
</evidence>
<dbReference type="SUPFAM" id="SSF56507">
    <property type="entry name" value="Methionine synthase activation domain-like"/>
    <property type="match status" value="1"/>
</dbReference>
<feature type="domain" description="AdoMet activation" evidence="21">
    <location>
        <begin position="899"/>
        <end position="1242"/>
    </location>
</feature>
<dbReference type="Proteomes" id="UP000046393">
    <property type="component" value="Unplaced"/>
</dbReference>
<dbReference type="Gene3D" id="1.10.1240.10">
    <property type="entry name" value="Methionine synthase domain"/>
    <property type="match status" value="1"/>
</dbReference>